<evidence type="ECO:0000256" key="1">
    <source>
        <dbReference type="SAM" id="MobiDB-lite"/>
    </source>
</evidence>
<comment type="caution">
    <text evidence="2">The sequence shown here is derived from an EMBL/GenBank/DDBJ whole genome shotgun (WGS) entry which is preliminary data.</text>
</comment>
<feature type="region of interest" description="Disordered" evidence="1">
    <location>
        <begin position="92"/>
        <end position="111"/>
    </location>
</feature>
<reference evidence="2" key="1">
    <citation type="submission" date="2024-03" db="EMBL/GenBank/DDBJ databases">
        <title>WGS assembly of Saponaria officinalis var. Norfolk2.</title>
        <authorList>
            <person name="Jenkins J."/>
            <person name="Shu S."/>
            <person name="Grimwood J."/>
            <person name="Barry K."/>
            <person name="Goodstein D."/>
            <person name="Schmutz J."/>
            <person name="Leebens-Mack J."/>
            <person name="Osbourn A."/>
        </authorList>
    </citation>
    <scope>NUCLEOTIDE SEQUENCE [LARGE SCALE GENOMIC DNA]</scope>
    <source>
        <strain evidence="2">JIC</strain>
    </source>
</reference>
<gene>
    <name evidence="2" type="ORF">RND81_14G191400</name>
</gene>
<dbReference type="EMBL" id="JBDFQZ010000014">
    <property type="protein sequence ID" value="KAK9666531.1"/>
    <property type="molecule type" value="Genomic_DNA"/>
</dbReference>
<protein>
    <submittedName>
        <fullName evidence="2">Uncharacterized protein</fullName>
    </submittedName>
</protein>
<proteinExistence type="predicted"/>
<organism evidence="2 3">
    <name type="scientific">Saponaria officinalis</name>
    <name type="common">Common soapwort</name>
    <name type="synonym">Lychnis saponaria</name>
    <dbReference type="NCBI Taxonomy" id="3572"/>
    <lineage>
        <taxon>Eukaryota</taxon>
        <taxon>Viridiplantae</taxon>
        <taxon>Streptophyta</taxon>
        <taxon>Embryophyta</taxon>
        <taxon>Tracheophyta</taxon>
        <taxon>Spermatophyta</taxon>
        <taxon>Magnoliopsida</taxon>
        <taxon>eudicotyledons</taxon>
        <taxon>Gunneridae</taxon>
        <taxon>Pentapetalae</taxon>
        <taxon>Caryophyllales</taxon>
        <taxon>Caryophyllaceae</taxon>
        <taxon>Caryophylleae</taxon>
        <taxon>Saponaria</taxon>
    </lineage>
</organism>
<sequence>MTAREEISRHEFTSIIPQNTPTSCWPGVAFGSPIRSKKEPTIRRRKPPNKYFFMRRPWSRDKKREFVENVLTCFKLLVQKLEREEGIFFRSPKNGVVPPPPNPPTRNRKFHGPVRRTQREAVASVFLDPICKRDRENIGRSCKIAYLRPYCTRDGTMSEQVIGTFFGNEATWAERIIGKITSHPINITHQPAVRCHPNEHSYTLLNGKLPYYLPLYRIGFW</sequence>
<dbReference type="Proteomes" id="UP001443914">
    <property type="component" value="Unassembled WGS sequence"/>
</dbReference>
<accession>A0AAW1GS55</accession>
<dbReference type="AlphaFoldDB" id="A0AAW1GS55"/>
<evidence type="ECO:0000313" key="2">
    <source>
        <dbReference type="EMBL" id="KAK9666531.1"/>
    </source>
</evidence>
<keyword evidence="3" id="KW-1185">Reference proteome</keyword>
<evidence type="ECO:0000313" key="3">
    <source>
        <dbReference type="Proteomes" id="UP001443914"/>
    </source>
</evidence>
<name>A0AAW1GS55_SAPOF</name>